<dbReference type="PANTHER" id="PTHR43179">
    <property type="entry name" value="RHAMNOSYLTRANSFERASE WBBL"/>
    <property type="match status" value="1"/>
</dbReference>
<evidence type="ECO:0000256" key="1">
    <source>
        <dbReference type="ARBA" id="ARBA00006739"/>
    </source>
</evidence>
<evidence type="ECO:0000313" key="5">
    <source>
        <dbReference type="EMBL" id="AKP49831.1"/>
    </source>
</evidence>
<dbReference type="Proteomes" id="UP000036520">
    <property type="component" value="Chromosome"/>
</dbReference>
<keyword evidence="2" id="KW-0328">Glycosyltransferase</keyword>
<dbReference type="InterPro" id="IPR001173">
    <property type="entry name" value="Glyco_trans_2-like"/>
</dbReference>
<dbReference type="Gene3D" id="3.90.550.10">
    <property type="entry name" value="Spore Coat Polysaccharide Biosynthesis Protein SpsA, Chain A"/>
    <property type="match status" value="1"/>
</dbReference>
<proteinExistence type="inferred from homology"/>
<reference evidence="5 6" key="1">
    <citation type="submission" date="2015-07" db="EMBL/GenBank/DDBJ databases">
        <authorList>
            <person name="Kim K.M."/>
        </authorList>
    </citation>
    <scope>NUCLEOTIDE SEQUENCE [LARGE SCALE GENOMIC DNA]</scope>
    <source>
        <strain evidence="5 6">KCTC 12363</strain>
    </source>
</reference>
<feature type="domain" description="Glycosyltransferase 2-like" evidence="4">
    <location>
        <begin position="6"/>
        <end position="114"/>
    </location>
</feature>
<dbReference type="KEGG" id="camu:CA2015_0354"/>
<organism evidence="5 6">
    <name type="scientific">Cyclobacterium amurskyense</name>
    <dbReference type="NCBI Taxonomy" id="320787"/>
    <lineage>
        <taxon>Bacteria</taxon>
        <taxon>Pseudomonadati</taxon>
        <taxon>Bacteroidota</taxon>
        <taxon>Cytophagia</taxon>
        <taxon>Cytophagales</taxon>
        <taxon>Cyclobacteriaceae</taxon>
        <taxon>Cyclobacterium</taxon>
    </lineage>
</organism>
<evidence type="ECO:0000256" key="2">
    <source>
        <dbReference type="ARBA" id="ARBA00022676"/>
    </source>
</evidence>
<dbReference type="CDD" id="cd04186">
    <property type="entry name" value="GT_2_like_c"/>
    <property type="match status" value="1"/>
</dbReference>
<comment type="similarity">
    <text evidence="1">Belongs to the glycosyltransferase 2 family.</text>
</comment>
<dbReference type="PANTHER" id="PTHR43179:SF12">
    <property type="entry name" value="GALACTOFURANOSYLTRANSFERASE GLFT2"/>
    <property type="match status" value="1"/>
</dbReference>
<evidence type="ECO:0000256" key="3">
    <source>
        <dbReference type="ARBA" id="ARBA00022679"/>
    </source>
</evidence>
<dbReference type="InterPro" id="IPR029044">
    <property type="entry name" value="Nucleotide-diphossugar_trans"/>
</dbReference>
<name>A0A0H4P5W6_9BACT</name>
<evidence type="ECO:0000313" key="6">
    <source>
        <dbReference type="Proteomes" id="UP000036520"/>
    </source>
</evidence>
<dbReference type="OrthoDB" id="9771846at2"/>
<dbReference type="EMBL" id="CP012040">
    <property type="protein sequence ID" value="AKP49831.1"/>
    <property type="molecule type" value="Genomic_DNA"/>
</dbReference>
<sequence>MKEAAIVILNYNGETMLRQYLPQVIGNSVFEIVVVDNGSKDGSIAFLQKDFPNVSLILLKENHGYSKGYNLGLEELKGKFSYYLLLNSDVEVTPGWDRAMVDCLSEKPAVAACQPKVLSLSHKGYFDYAGAAGGFLDQLGYPYCRGRVLHLLEEDQGQYNDSIELDWASGACFCVKAPLFHQLGGFNPYFFSHMEEIDLCWRMRNEGYKIHYCGQSAVYHLGGGTLSQTNPFKTYLNFRNSLYMLNSNLKFDSFIKVFLLRMVMDFGAMLHLLFTKGGKHSKAVFKAYWDFLTNRQAVNYQEFKKVKQLKPAQPKAVYSIILAYYLKGKKKYSQLS</sequence>
<keyword evidence="3 5" id="KW-0808">Transferase</keyword>
<protein>
    <submittedName>
        <fullName evidence="5">Glycosyltransferase</fullName>
    </submittedName>
</protein>
<gene>
    <name evidence="5" type="ORF">CA2015_0354</name>
</gene>
<dbReference type="STRING" id="320787.CA2015_0354"/>
<dbReference type="PATRIC" id="fig|320787.5.peg.399"/>
<keyword evidence="6" id="KW-1185">Reference proteome</keyword>
<dbReference type="RefSeq" id="WP_048640326.1">
    <property type="nucleotide sequence ID" value="NZ_CP012040.1"/>
</dbReference>
<dbReference type="GO" id="GO:0016757">
    <property type="term" value="F:glycosyltransferase activity"/>
    <property type="evidence" value="ECO:0007669"/>
    <property type="project" value="UniProtKB-KW"/>
</dbReference>
<evidence type="ECO:0000259" key="4">
    <source>
        <dbReference type="Pfam" id="PF00535"/>
    </source>
</evidence>
<accession>A0A0H4P5W6</accession>
<dbReference type="Pfam" id="PF00535">
    <property type="entry name" value="Glycos_transf_2"/>
    <property type="match status" value="1"/>
</dbReference>
<dbReference type="SUPFAM" id="SSF53448">
    <property type="entry name" value="Nucleotide-diphospho-sugar transferases"/>
    <property type="match status" value="1"/>
</dbReference>
<dbReference type="AlphaFoldDB" id="A0A0H4P5W6"/>